<dbReference type="Proteomes" id="UP001364695">
    <property type="component" value="Unassembled WGS sequence"/>
</dbReference>
<proteinExistence type="predicted"/>
<keyword evidence="1" id="KW-0808">Transferase</keyword>
<name>A0ACC6NZX3_9BURK</name>
<sequence>MKILRTFPAVTNGPTAAPCALAIGNFDGVHRGHQALLQELVQTAQAKGLVPAVLTFEPHPRDFFASQKSSSPEAERTPRIQPLRDKLLALAACGVQATFVLRFDPAMASQPAERFVRQVLAGALQVRHLVLGDDFRFGAGRAGDVALLRRLGAELDFAVQTLADVDDGGRRISSTALRTALLAGDMAQAQTLLGQPYALDGRVRHGQKLGRTLGFPTLNQRLALRPPGTPTAARGIFVSRVHQLVPGQPQRVLAGVSSLGTRPTLGEGLEPWLETHVLDWPRELGPEGGYGRHIRVELLAHLHFERRYAGLAELQAGIAADLEDARRWHAEHPV</sequence>
<gene>
    <name evidence="1" type="ORF">RV045_03495</name>
</gene>
<dbReference type="EMBL" id="JAWDIE010000004">
    <property type="protein sequence ID" value="MEJ7137495.1"/>
    <property type="molecule type" value="Genomic_DNA"/>
</dbReference>
<keyword evidence="1" id="KW-0418">Kinase</keyword>
<evidence type="ECO:0000313" key="1">
    <source>
        <dbReference type="EMBL" id="MEJ7137495.1"/>
    </source>
</evidence>
<keyword evidence="1" id="KW-0548">Nucleotidyltransferase</keyword>
<evidence type="ECO:0000313" key="2">
    <source>
        <dbReference type="Proteomes" id="UP001364695"/>
    </source>
</evidence>
<dbReference type="EC" id="2.7.1.26" evidence="1"/>
<accession>A0ACC6NZX3</accession>
<organism evidence="1 2">
    <name type="scientific">Amphibiibacter pelophylacis</name>
    <dbReference type="NCBI Taxonomy" id="1799477"/>
    <lineage>
        <taxon>Bacteria</taxon>
        <taxon>Pseudomonadati</taxon>
        <taxon>Pseudomonadota</taxon>
        <taxon>Betaproteobacteria</taxon>
        <taxon>Burkholderiales</taxon>
        <taxon>Sphaerotilaceae</taxon>
        <taxon>Amphibiibacter</taxon>
    </lineage>
</organism>
<comment type="caution">
    <text evidence="1">The sequence shown here is derived from an EMBL/GenBank/DDBJ whole genome shotgun (WGS) entry which is preliminary data.</text>
</comment>
<reference evidence="1" key="1">
    <citation type="submission" date="2023-10" db="EMBL/GenBank/DDBJ databases">
        <title>Amphibacter perezi, gen. nov., sp. nov. a novel taxa of the family Comamonadaceae, class Betaproteobacteria isolated from the skin microbiota of Pelophylax perezi from different populations.</title>
        <authorList>
            <person name="Costa S."/>
            <person name="Proenca D.N."/>
            <person name="Lopes I."/>
            <person name="Morais P.V."/>
        </authorList>
    </citation>
    <scope>NUCLEOTIDE SEQUENCE</scope>
    <source>
        <strain evidence="1">SL12-8</strain>
    </source>
</reference>
<protein>
    <submittedName>
        <fullName evidence="1">Bifunctional riboflavin kinase/FAD synthetase</fullName>
        <ecNumber evidence="1">2.7.1.26</ecNumber>
        <ecNumber evidence="1">2.7.7.2</ecNumber>
    </submittedName>
</protein>
<keyword evidence="2" id="KW-1185">Reference proteome</keyword>
<dbReference type="EC" id="2.7.7.2" evidence="1"/>